<dbReference type="GO" id="GO:0005730">
    <property type="term" value="C:nucleolus"/>
    <property type="evidence" value="ECO:0007669"/>
    <property type="project" value="UniProtKB-SubCell"/>
</dbReference>
<accession>A0A9N8VIH7</accession>
<evidence type="ECO:0000256" key="7">
    <source>
        <dbReference type="ARBA" id="ARBA00022679"/>
    </source>
</evidence>
<feature type="region of interest" description="Disordered" evidence="14">
    <location>
        <begin position="24"/>
        <end position="78"/>
    </location>
</feature>
<keyword evidence="4" id="KW-0678">Repressor</keyword>
<dbReference type="GO" id="GO:0042273">
    <property type="term" value="P:ribosomal large subunit biogenesis"/>
    <property type="evidence" value="ECO:0007669"/>
    <property type="project" value="TreeGrafter"/>
</dbReference>
<name>A0A9N8VIH7_9GLOM</name>
<evidence type="ECO:0000256" key="2">
    <source>
        <dbReference type="ARBA" id="ARBA00006301"/>
    </source>
</evidence>
<dbReference type="FunFam" id="3.40.50.150:FF:000068">
    <property type="entry name" value="Ribosomal RNA-processing protein 8"/>
    <property type="match status" value="1"/>
</dbReference>
<dbReference type="GO" id="GO:0016433">
    <property type="term" value="F:rRNA (adenine) methyltransferase activity"/>
    <property type="evidence" value="ECO:0007669"/>
    <property type="project" value="TreeGrafter"/>
</dbReference>
<dbReference type="InterPro" id="IPR007823">
    <property type="entry name" value="RRP8"/>
</dbReference>
<dbReference type="OrthoDB" id="10258825at2759"/>
<keyword evidence="10" id="KW-0805">Transcription regulation</keyword>
<comment type="similarity">
    <text evidence="2 13">Belongs to the methyltransferase superfamily. RRP8 family.</text>
</comment>
<evidence type="ECO:0000256" key="11">
    <source>
        <dbReference type="ARBA" id="ARBA00023163"/>
    </source>
</evidence>
<reference evidence="15" key="1">
    <citation type="submission" date="2021-06" db="EMBL/GenBank/DDBJ databases">
        <authorList>
            <person name="Kallberg Y."/>
            <person name="Tangrot J."/>
            <person name="Rosling A."/>
        </authorList>
    </citation>
    <scope>NUCLEOTIDE SEQUENCE</scope>
    <source>
        <strain evidence="15">AZ414A</strain>
    </source>
</reference>
<keyword evidence="9" id="KW-0156">Chromatin regulator</keyword>
<keyword evidence="5 13" id="KW-0698">rRNA processing</keyword>
<dbReference type="EMBL" id="CAJVPK010000104">
    <property type="protein sequence ID" value="CAG8449505.1"/>
    <property type="molecule type" value="Genomic_DNA"/>
</dbReference>
<dbReference type="InterPro" id="IPR029063">
    <property type="entry name" value="SAM-dependent_MTases_sf"/>
</dbReference>
<evidence type="ECO:0000256" key="4">
    <source>
        <dbReference type="ARBA" id="ARBA00022491"/>
    </source>
</evidence>
<keyword evidence="8 13" id="KW-0949">S-adenosyl-L-methionine</keyword>
<protein>
    <recommendedName>
        <fullName evidence="3 13">Ribosomal RNA-processing protein 8</fullName>
        <ecNumber evidence="13">2.1.1.-</ecNumber>
    </recommendedName>
</protein>
<comment type="caution">
    <text evidence="15">The sequence shown here is derived from an EMBL/GenBank/DDBJ whole genome shotgun (WGS) entry which is preliminary data.</text>
</comment>
<evidence type="ECO:0000256" key="10">
    <source>
        <dbReference type="ARBA" id="ARBA00023015"/>
    </source>
</evidence>
<dbReference type="Gene3D" id="3.40.50.150">
    <property type="entry name" value="Vaccinia Virus protein VP39"/>
    <property type="match status" value="1"/>
</dbReference>
<proteinExistence type="inferred from homology"/>
<dbReference type="GO" id="GO:0006325">
    <property type="term" value="P:chromatin organization"/>
    <property type="evidence" value="ECO:0007669"/>
    <property type="project" value="UniProtKB-KW"/>
</dbReference>
<evidence type="ECO:0000256" key="1">
    <source>
        <dbReference type="ARBA" id="ARBA00004604"/>
    </source>
</evidence>
<gene>
    <name evidence="15" type="ORF">DEBURN_LOCUS2033</name>
</gene>
<keyword evidence="12 13" id="KW-0539">Nucleus</keyword>
<dbReference type="SUPFAM" id="SSF53335">
    <property type="entry name" value="S-adenosyl-L-methionine-dependent methyltransferases"/>
    <property type="match status" value="1"/>
</dbReference>
<keyword evidence="7 13" id="KW-0808">Transferase</keyword>
<evidence type="ECO:0000256" key="14">
    <source>
        <dbReference type="SAM" id="MobiDB-lite"/>
    </source>
</evidence>
<dbReference type="FunFam" id="1.10.10.2150:FF:000001">
    <property type="entry name" value="Ribosomal RNA-processing protein 8"/>
    <property type="match status" value="1"/>
</dbReference>
<comment type="function">
    <text evidence="13">S-adenosyl-L-methionine-dependent methyltransferase that specifically methylates the N(1) position of adenine in helix 25.1 in 25S rRNA. Required both for ribosomal 40S and 60S subunits biogenesis. Required for efficient pre-rRNA cleavage at site A2.</text>
</comment>
<comment type="subcellular location">
    <subcellularLocation>
        <location evidence="1 13">Nucleus</location>
        <location evidence="1 13">Nucleolus</location>
    </subcellularLocation>
</comment>
<evidence type="ECO:0000256" key="9">
    <source>
        <dbReference type="ARBA" id="ARBA00022853"/>
    </source>
</evidence>
<evidence type="ECO:0000313" key="16">
    <source>
        <dbReference type="Proteomes" id="UP000789706"/>
    </source>
</evidence>
<dbReference type="AlphaFoldDB" id="A0A9N8VIH7"/>
<keyword evidence="11" id="KW-0804">Transcription</keyword>
<dbReference type="PANTHER" id="PTHR12787">
    <property type="entry name" value="RIBOSOMAL RNA-PROCESSING PROTEIN 8"/>
    <property type="match status" value="1"/>
</dbReference>
<dbReference type="Pfam" id="PF05148">
    <property type="entry name" value="Methyltransf_8"/>
    <property type="match status" value="1"/>
</dbReference>
<organism evidence="15 16">
    <name type="scientific">Diversispora eburnea</name>
    <dbReference type="NCBI Taxonomy" id="1213867"/>
    <lineage>
        <taxon>Eukaryota</taxon>
        <taxon>Fungi</taxon>
        <taxon>Fungi incertae sedis</taxon>
        <taxon>Mucoromycota</taxon>
        <taxon>Glomeromycotina</taxon>
        <taxon>Glomeromycetes</taxon>
        <taxon>Diversisporales</taxon>
        <taxon>Diversisporaceae</taxon>
        <taxon>Diversispora</taxon>
    </lineage>
</organism>
<evidence type="ECO:0000256" key="3">
    <source>
        <dbReference type="ARBA" id="ARBA00020203"/>
    </source>
</evidence>
<keyword evidence="6 13" id="KW-0489">Methyltransferase</keyword>
<evidence type="ECO:0000256" key="13">
    <source>
        <dbReference type="RuleBase" id="RU365074"/>
    </source>
</evidence>
<dbReference type="Proteomes" id="UP000789706">
    <property type="component" value="Unassembled WGS sequence"/>
</dbReference>
<dbReference type="EC" id="2.1.1.-" evidence="13"/>
<dbReference type="Gene3D" id="1.10.10.2150">
    <property type="entry name" value="Ribosomal RNA-processing protein 8, N-terminal domain"/>
    <property type="match status" value="1"/>
</dbReference>
<dbReference type="CDD" id="cd02440">
    <property type="entry name" value="AdoMet_MTases"/>
    <property type="match status" value="1"/>
</dbReference>
<keyword evidence="16" id="KW-1185">Reference proteome</keyword>
<dbReference type="InterPro" id="IPR042036">
    <property type="entry name" value="RRP8_N"/>
</dbReference>
<dbReference type="PANTHER" id="PTHR12787:SF0">
    <property type="entry name" value="RIBOSOMAL RNA-PROCESSING PROTEIN 8"/>
    <property type="match status" value="1"/>
</dbReference>
<feature type="compositionally biased region" description="Polar residues" evidence="14">
    <location>
        <begin position="57"/>
        <end position="78"/>
    </location>
</feature>
<evidence type="ECO:0000313" key="15">
    <source>
        <dbReference type="EMBL" id="CAG8449505.1"/>
    </source>
</evidence>
<sequence>MDRSSTSTFSTLFDVPGFYPNNKKIKLNDPEPNIENIKLNDQEPNTKQIKLNDHTPQKSNQSCNDSLNAGANDTNDVNGANNDVEVLTKNLSRQQKLKKDLAAGRFRLINEKLYTTSSLSAFKLFQENPQTFDEYHEGFRSVVKSWPTNPVDILINYLNQKPKDWIVADLGCGEGKIAQKTSNKVLSFDLVAKNDMIIVSDIAKLPIPNSFFDITIFCLSLMGTNYIEFLKEAHRVLKPMGELKIAEVVSRFSDINAFIKVLAEIGFDFIKKDDSNKMFIILDFIKSASQLKKSEKSLLENASKLLKPCSYKKR</sequence>
<evidence type="ECO:0000256" key="12">
    <source>
        <dbReference type="ARBA" id="ARBA00023242"/>
    </source>
</evidence>
<evidence type="ECO:0000256" key="8">
    <source>
        <dbReference type="ARBA" id="ARBA00022691"/>
    </source>
</evidence>
<evidence type="ECO:0000256" key="6">
    <source>
        <dbReference type="ARBA" id="ARBA00022603"/>
    </source>
</evidence>
<evidence type="ECO:0000256" key="5">
    <source>
        <dbReference type="ARBA" id="ARBA00022552"/>
    </source>
</evidence>